<proteinExistence type="inferred from homology"/>
<evidence type="ECO:0000313" key="6">
    <source>
        <dbReference type="EMBL" id="MBM9474875.1"/>
    </source>
</evidence>
<reference evidence="6" key="1">
    <citation type="submission" date="2021-01" db="EMBL/GenBank/DDBJ databases">
        <title>KCTC 19127 draft genome.</title>
        <authorList>
            <person name="An D."/>
        </authorList>
    </citation>
    <scope>NUCLEOTIDE SEQUENCE</scope>
    <source>
        <strain evidence="6">KCTC 19127</strain>
    </source>
</reference>
<dbReference type="AlphaFoldDB" id="A0A938YC08"/>
<dbReference type="Pfam" id="PF13476">
    <property type="entry name" value="AAA_23"/>
    <property type="match status" value="1"/>
</dbReference>
<dbReference type="PANTHER" id="PTHR32114">
    <property type="entry name" value="ABC TRANSPORTER ABCH.3"/>
    <property type="match status" value="1"/>
</dbReference>
<feature type="domain" description="Rad50/SbcC-type AAA" evidence="5">
    <location>
        <begin position="6"/>
        <end position="184"/>
    </location>
</feature>
<dbReference type="GO" id="GO:0016887">
    <property type="term" value="F:ATP hydrolysis activity"/>
    <property type="evidence" value="ECO:0007669"/>
    <property type="project" value="InterPro"/>
</dbReference>
<dbReference type="PANTHER" id="PTHR32114:SF2">
    <property type="entry name" value="ABC TRANSPORTER ABCH.3"/>
    <property type="match status" value="1"/>
</dbReference>
<dbReference type="RefSeq" id="WP_205255030.1">
    <property type="nucleotide sequence ID" value="NZ_BAAAPV010000001.1"/>
</dbReference>
<dbReference type="SUPFAM" id="SSF52540">
    <property type="entry name" value="P-loop containing nucleoside triphosphate hydrolases"/>
    <property type="match status" value="1"/>
</dbReference>
<protein>
    <recommendedName>
        <fullName evidence="3">Nuclease SbcCD subunit C</fullName>
    </recommendedName>
</protein>
<dbReference type="Pfam" id="PF13558">
    <property type="entry name" value="SbcC_Walker_B"/>
    <property type="match status" value="1"/>
</dbReference>
<accession>A0A938YC08</accession>
<sequence>MRVHSLEVTAFGPYAGTVEVDFDRLGADGLFLLHGDTGAGKTSLLDAVAFALFNRVPGVRQEARRLRCDRADPHTRTQVRLDVTLGGHRVVITRNPEYERPKSRGVGTTVEKHKVILTWIGPSPSGRPAEGVSRAEEVGAIVGDLLGMSADQFFQVVLLPQGDFAQFLRADTESRANLLERLFDTGRFGTVQEWFQNARRESGARLRESDERIGRLAARAAEAAGTPPVDTPEHGWLADLRDRATDAADAAQDDRVRAEAIRSRTAEVAATARRDAERLTRRRGLLARRQVLRDGAAQIARARAAVETAERADPVLAAADRHAIASRDLARAVDQDTRAAARLADLVAREPGEQMSGAPPSGAPGGPEHGVRPGRGSRAGSDGAAVGVEPPAGAGAGAEVRGPENPSTDEADEPALFDRSGEPSPEALQGPVGGDGDDAASGTPAVMVSPLQVAAAADLERAGALAALVELAAQDQQDRLALDRVRNQRARVVEDLSALDAALRDAPVEMETLVQEETRARSAHDRLPGVRALCAAAAAARDAATTLQARSADLTPAVTAATSAVDLHQRAVDHRQRLQERRIAGMAGELAADLIPGDPCAVCGSVEHPAPADVPDRVSDREVAAAERAEAVAAQAREHATAERLRVEQGVHHAREAAGGVTVETATAHLDAARAELADTESTAARLGSVRRRVQAARAALEDRRAGRASMAERLAGLEVRLHALDEGIQSRAQQLERARAGFPDVVQRRTYLLARAAAYQERDAAAVTVGRFRTAVLEAEDLVAAALDASGLADLDTARRAAAVDRVAMRASVRRAEHDEASIADALAAPDLADVDPAREIDLAGLEAAAREAATAADLAVATASETAGRRAAVTSAVADLARALIEREPLAHRDTELAALTDVVLGRGQNALGISLRTYVLAAKLRQVVHAAGERLQVMSAGRYTFEHSQERESRGRAGGLGVDVRDSWSGMLRSTRTLSGGETFLASLALALGLADVVAADAGGRVLDTLFIDEGFGTLDADALDMVMDTLDDLRAGGRVVGLVSHVDELRQRIPNRLRVNRTPGGSTVTLTAAGRGAVAVG</sequence>
<evidence type="ECO:0000256" key="3">
    <source>
        <dbReference type="ARBA" id="ARBA00013368"/>
    </source>
</evidence>
<name>A0A938YC08_9ACTN</name>
<comment type="subunit">
    <text evidence="2">Heterodimer of SbcC and SbcD.</text>
</comment>
<feature type="region of interest" description="Disordered" evidence="4">
    <location>
        <begin position="348"/>
        <end position="443"/>
    </location>
</feature>
<dbReference type="InterPro" id="IPR038729">
    <property type="entry name" value="Rad50/SbcC_AAA"/>
</dbReference>
<evidence type="ECO:0000256" key="2">
    <source>
        <dbReference type="ARBA" id="ARBA00011322"/>
    </source>
</evidence>
<comment type="similarity">
    <text evidence="1">Belongs to the SMC family. SbcC subfamily.</text>
</comment>
<dbReference type="GO" id="GO:0006302">
    <property type="term" value="P:double-strand break repair"/>
    <property type="evidence" value="ECO:0007669"/>
    <property type="project" value="InterPro"/>
</dbReference>
<dbReference type="EMBL" id="JAERWL010000001">
    <property type="protein sequence ID" value="MBM9474875.1"/>
    <property type="molecule type" value="Genomic_DNA"/>
</dbReference>
<keyword evidence="7" id="KW-1185">Reference proteome</keyword>
<gene>
    <name evidence="6" type="ORF">JL107_00290</name>
</gene>
<organism evidence="6 7">
    <name type="scientific">Nakamurella flavida</name>
    <dbReference type="NCBI Taxonomy" id="363630"/>
    <lineage>
        <taxon>Bacteria</taxon>
        <taxon>Bacillati</taxon>
        <taxon>Actinomycetota</taxon>
        <taxon>Actinomycetes</taxon>
        <taxon>Nakamurellales</taxon>
        <taxon>Nakamurellaceae</taxon>
        <taxon>Nakamurella</taxon>
    </lineage>
</organism>
<feature type="compositionally biased region" description="Low complexity" evidence="4">
    <location>
        <begin position="374"/>
        <end position="404"/>
    </location>
</feature>
<comment type="caution">
    <text evidence="6">The sequence shown here is derived from an EMBL/GenBank/DDBJ whole genome shotgun (WGS) entry which is preliminary data.</text>
</comment>
<dbReference type="Proteomes" id="UP000663801">
    <property type="component" value="Unassembled WGS sequence"/>
</dbReference>
<evidence type="ECO:0000256" key="1">
    <source>
        <dbReference type="ARBA" id="ARBA00006930"/>
    </source>
</evidence>
<dbReference type="InterPro" id="IPR027417">
    <property type="entry name" value="P-loop_NTPase"/>
</dbReference>
<evidence type="ECO:0000256" key="4">
    <source>
        <dbReference type="SAM" id="MobiDB-lite"/>
    </source>
</evidence>
<evidence type="ECO:0000259" key="5">
    <source>
        <dbReference type="Pfam" id="PF13476"/>
    </source>
</evidence>
<dbReference type="Gene3D" id="3.40.50.300">
    <property type="entry name" value="P-loop containing nucleotide triphosphate hydrolases"/>
    <property type="match status" value="2"/>
</dbReference>
<evidence type="ECO:0000313" key="7">
    <source>
        <dbReference type="Proteomes" id="UP000663801"/>
    </source>
</evidence>